<dbReference type="STRING" id="1566387.QV13_09660"/>
<evidence type="ECO:0000313" key="2">
    <source>
        <dbReference type="Proteomes" id="UP000094412"/>
    </source>
</evidence>
<keyword evidence="2" id="KW-1185">Reference proteome</keyword>
<organism evidence="1 2">
    <name type="scientific">Mesorhizobium hungaricum</name>
    <dbReference type="NCBI Taxonomy" id="1566387"/>
    <lineage>
        <taxon>Bacteria</taxon>
        <taxon>Pseudomonadati</taxon>
        <taxon>Pseudomonadota</taxon>
        <taxon>Alphaproteobacteria</taxon>
        <taxon>Hyphomicrobiales</taxon>
        <taxon>Phyllobacteriaceae</taxon>
        <taxon>Mesorhizobium</taxon>
    </lineage>
</organism>
<accession>A0A1C2DYN8</accession>
<dbReference type="OrthoDB" id="9806524at2"/>
<protein>
    <submittedName>
        <fullName evidence="1">SapC family protein</fullName>
    </submittedName>
</protein>
<dbReference type="RefSeq" id="WP_024923548.1">
    <property type="nucleotide sequence ID" value="NZ_MDEO01000030.1"/>
</dbReference>
<dbReference type="Proteomes" id="UP000094412">
    <property type="component" value="Unassembled WGS sequence"/>
</dbReference>
<proteinExistence type="predicted"/>
<name>A0A1C2DYN8_9HYPH</name>
<dbReference type="InterPro" id="IPR010836">
    <property type="entry name" value="SapC"/>
</dbReference>
<dbReference type="EMBL" id="MDEO01000030">
    <property type="protein sequence ID" value="OCX19868.1"/>
    <property type="molecule type" value="Genomic_DNA"/>
</dbReference>
<reference evidence="1 2" key="1">
    <citation type="submission" date="2016-08" db="EMBL/GenBank/DDBJ databases">
        <title>Whole genome sequence of Mesorhizobium sp. strain UASWS1009 isolated from industrial sewage.</title>
        <authorList>
            <person name="Crovadore J."/>
            <person name="Calmin G."/>
            <person name="Chablais R."/>
            <person name="Cochard B."/>
            <person name="Lefort F."/>
        </authorList>
    </citation>
    <scope>NUCLEOTIDE SEQUENCE [LARGE SCALE GENOMIC DNA]</scope>
    <source>
        <strain evidence="1 2">UASWS1009</strain>
    </source>
</reference>
<evidence type="ECO:0000313" key="1">
    <source>
        <dbReference type="EMBL" id="OCX19868.1"/>
    </source>
</evidence>
<comment type="caution">
    <text evidence="1">The sequence shown here is derived from an EMBL/GenBank/DDBJ whole genome shotgun (WGS) entry which is preliminary data.</text>
</comment>
<gene>
    <name evidence="1" type="ORF">QV13_09660</name>
</gene>
<sequence>MTAGNGGTAKNAATEGAGGLPLFYAQPEAMNPGRHGSLGLAARNDFSFTRAAHALPVVTAELPAAMRSYPIVFVGPAHAPLVITGLRQGENLFVGKDGQWAKPHYIPAYVRRYPFILADDGGQGSDRLALCVDRASDRVVEQAEATARGDKVAPLFAGTEAAEATKQALAFCNQYQIDFNATRTMVDGIAAHGLFVERRSTVTLETGEILNLTDFQVIDEDAFNKLSDEAFLDLRRSGALTLVYCHLASTNSWSSLIHQAGLHKANGQG</sequence>
<dbReference type="Pfam" id="PF07277">
    <property type="entry name" value="SapC"/>
    <property type="match status" value="1"/>
</dbReference>
<dbReference type="AlphaFoldDB" id="A0A1C2DYN8"/>